<evidence type="ECO:0000256" key="11">
    <source>
        <dbReference type="ARBA" id="ARBA00023002"/>
    </source>
</evidence>
<dbReference type="Gene3D" id="3.30.70.260">
    <property type="match status" value="1"/>
</dbReference>
<evidence type="ECO:0000256" key="6">
    <source>
        <dbReference type="ARBA" id="ARBA00013376"/>
    </source>
</evidence>
<evidence type="ECO:0000256" key="17">
    <source>
        <dbReference type="PIRSR" id="PIRSR000098-2"/>
    </source>
</evidence>
<dbReference type="PROSITE" id="PS01042">
    <property type="entry name" value="HOMOSER_DHGENASE"/>
    <property type="match status" value="1"/>
</dbReference>
<evidence type="ECO:0000256" key="7">
    <source>
        <dbReference type="ARBA" id="ARBA00022605"/>
    </source>
</evidence>
<evidence type="ECO:0000256" key="8">
    <source>
        <dbReference type="ARBA" id="ARBA00022697"/>
    </source>
</evidence>
<keyword evidence="13" id="KW-0915">Sodium</keyword>
<dbReference type="GO" id="GO:0009086">
    <property type="term" value="P:methionine biosynthetic process"/>
    <property type="evidence" value="ECO:0007669"/>
    <property type="project" value="UniProtKB-KW"/>
</dbReference>
<dbReference type="GO" id="GO:0004412">
    <property type="term" value="F:homoserine dehydrogenase activity"/>
    <property type="evidence" value="ECO:0007669"/>
    <property type="project" value="UniProtKB-EC"/>
</dbReference>
<evidence type="ECO:0000256" key="3">
    <source>
        <dbReference type="ARBA" id="ARBA00005062"/>
    </source>
</evidence>
<evidence type="ECO:0000256" key="16">
    <source>
        <dbReference type="PIRSR" id="PIRSR000098-1"/>
    </source>
</evidence>
<gene>
    <name evidence="21" type="primary">hom_3</name>
    <name evidence="21" type="ORF">ERS852470_03483</name>
</gene>
<dbReference type="Pfam" id="PF01842">
    <property type="entry name" value="ACT"/>
    <property type="match status" value="1"/>
</dbReference>
<keyword evidence="12" id="KW-0520">NAD</keyword>
<comment type="catalytic activity">
    <reaction evidence="15">
        <text>L-homoserine + NADP(+) = L-aspartate 4-semialdehyde + NADPH + H(+)</text>
        <dbReference type="Rhea" id="RHEA:15761"/>
        <dbReference type="ChEBI" id="CHEBI:15378"/>
        <dbReference type="ChEBI" id="CHEBI:57476"/>
        <dbReference type="ChEBI" id="CHEBI:57783"/>
        <dbReference type="ChEBI" id="CHEBI:58349"/>
        <dbReference type="ChEBI" id="CHEBI:537519"/>
        <dbReference type="EC" id="1.1.1.3"/>
    </reaction>
    <physiologicalReaction direction="right-to-left" evidence="15">
        <dbReference type="Rhea" id="RHEA:15763"/>
    </physiologicalReaction>
</comment>
<dbReference type="Gene3D" id="3.30.360.10">
    <property type="entry name" value="Dihydrodipicolinate Reductase, domain 2"/>
    <property type="match status" value="1"/>
</dbReference>
<evidence type="ECO:0000256" key="1">
    <source>
        <dbReference type="ARBA" id="ARBA00001920"/>
    </source>
</evidence>
<evidence type="ECO:0000259" key="20">
    <source>
        <dbReference type="PROSITE" id="PS51671"/>
    </source>
</evidence>
<comment type="pathway">
    <text evidence="3 18">Amino-acid biosynthesis; L-methionine biosynthesis via de novo pathway; L-homoserine from L-aspartate: step 3/3.</text>
</comment>
<dbReference type="UniPathway" id="UPA00050">
    <property type="reaction ID" value="UER00063"/>
</dbReference>
<evidence type="ECO:0000256" key="12">
    <source>
        <dbReference type="ARBA" id="ARBA00023027"/>
    </source>
</evidence>
<evidence type="ECO:0000256" key="19">
    <source>
        <dbReference type="RuleBase" id="RU004171"/>
    </source>
</evidence>
<dbReference type="EC" id="1.1.1.3" evidence="5 18"/>
<accession>A0A174IC55</accession>
<dbReference type="PIRSF" id="PIRSF000098">
    <property type="entry name" value="Homoser_dehydrog"/>
    <property type="match status" value="1"/>
</dbReference>
<organism evidence="21 22">
    <name type="scientific">Clostridium disporicum</name>
    <dbReference type="NCBI Taxonomy" id="84024"/>
    <lineage>
        <taxon>Bacteria</taxon>
        <taxon>Bacillati</taxon>
        <taxon>Bacillota</taxon>
        <taxon>Clostridia</taxon>
        <taxon>Eubacteriales</taxon>
        <taxon>Clostridiaceae</taxon>
        <taxon>Clostridium</taxon>
    </lineage>
</organism>
<dbReference type="GO" id="GO:0050661">
    <property type="term" value="F:NADP binding"/>
    <property type="evidence" value="ECO:0007669"/>
    <property type="project" value="InterPro"/>
</dbReference>
<dbReference type="InterPro" id="IPR016204">
    <property type="entry name" value="HDH"/>
</dbReference>
<dbReference type="InterPro" id="IPR036291">
    <property type="entry name" value="NAD(P)-bd_dom_sf"/>
</dbReference>
<comment type="similarity">
    <text evidence="4 19">Belongs to the homoserine dehydrogenase family.</text>
</comment>
<sequence length="433" mass="48209">MKKVKIALLGLGNVGRGVFTILQQNKDEIMKRSGYEIEVSKVLVRDVTKNRGVAVPEEVLTTDFEEILNDDSIKIVVEVMGGIDPAKEYMMRAMEAKKHIVTANKMLLATAGDEVFEKAEEMGIMFQYEASVAGGIPIINGINENLTANKINELFGIVNGTTNYILSKMELENLDFDEVLEEAKQKGYAEADPTSDIDGYDAQYKLAILASLAFGTKVKVNDVYREGITKIKPIDMKYASDFGMSIKLLAIAKDDNGKLELRVHPTMIPETHPLANVYDSFNAIFINGNAVGDLMFYGRGAGDLPTGSAVVSDIIAILRGNIDTDNNNPVIRNNLWEKKIKDINEVESRYYIRVTVDDKPGVLGQITTIFGANRVSLKSVIQKGRKNDENVEVTLVLITHKTKEYLIKDSIDKLYDLRTVKDVENIIRIEDFN</sequence>
<feature type="domain" description="ACT" evidence="20">
    <location>
        <begin position="351"/>
        <end position="428"/>
    </location>
</feature>
<feature type="binding site" evidence="17">
    <location>
        <position position="105"/>
    </location>
    <ligand>
        <name>NADPH</name>
        <dbReference type="ChEBI" id="CHEBI:57783"/>
    </ligand>
</feature>
<feature type="active site" description="Proton donor" evidence="16">
    <location>
        <position position="205"/>
    </location>
</feature>
<dbReference type="CDD" id="cd04881">
    <property type="entry name" value="ACT_HSDH-Hom"/>
    <property type="match status" value="1"/>
</dbReference>
<protein>
    <recommendedName>
        <fullName evidence="6 18">Homoserine dehydrogenase</fullName>
        <ecNumber evidence="5 18">1.1.1.3</ecNumber>
    </recommendedName>
</protein>
<keyword evidence="7 18" id="KW-0028">Amino-acid biosynthesis</keyword>
<dbReference type="InterPro" id="IPR001342">
    <property type="entry name" value="HDH_cat"/>
</dbReference>
<dbReference type="RefSeq" id="WP_042402123.1">
    <property type="nucleotide sequence ID" value="NZ_CYYT01000047.1"/>
</dbReference>
<dbReference type="SUPFAM" id="SSF55021">
    <property type="entry name" value="ACT-like"/>
    <property type="match status" value="1"/>
</dbReference>
<dbReference type="Gene3D" id="3.40.50.720">
    <property type="entry name" value="NAD(P)-binding Rossmann-like Domain"/>
    <property type="match status" value="1"/>
</dbReference>
<dbReference type="PANTHER" id="PTHR43331:SF1">
    <property type="entry name" value="HOMOSERINE DEHYDROGENASE"/>
    <property type="match status" value="1"/>
</dbReference>
<dbReference type="SUPFAM" id="SSF55347">
    <property type="entry name" value="Glyceraldehyde-3-phosphate dehydrogenase-like, C-terminal domain"/>
    <property type="match status" value="1"/>
</dbReference>
<evidence type="ECO:0000256" key="4">
    <source>
        <dbReference type="ARBA" id="ARBA00006753"/>
    </source>
</evidence>
<keyword evidence="14 18" id="KW-0486">Methionine biosynthesis</keyword>
<dbReference type="Pfam" id="PF00742">
    <property type="entry name" value="Homoserine_dh"/>
    <property type="match status" value="1"/>
</dbReference>
<dbReference type="UniPathway" id="UPA00051">
    <property type="reaction ID" value="UER00465"/>
</dbReference>
<comment type="pathway">
    <text evidence="2 18">Amino-acid biosynthesis; L-threonine biosynthesis; L-threonine from L-aspartate: step 3/5.</text>
</comment>
<evidence type="ECO:0000256" key="15">
    <source>
        <dbReference type="ARBA" id="ARBA00048841"/>
    </source>
</evidence>
<reference evidence="21 22" key="1">
    <citation type="submission" date="2015-09" db="EMBL/GenBank/DDBJ databases">
        <authorList>
            <consortium name="Pathogen Informatics"/>
        </authorList>
    </citation>
    <scope>NUCLEOTIDE SEQUENCE [LARGE SCALE GENOMIC DNA]</scope>
    <source>
        <strain evidence="21 22">2789STDY5834855</strain>
    </source>
</reference>
<evidence type="ECO:0000256" key="5">
    <source>
        <dbReference type="ARBA" id="ARBA00013213"/>
    </source>
</evidence>
<keyword evidence="10 17" id="KW-0521">NADP</keyword>
<dbReference type="EMBL" id="CYZV01000060">
    <property type="protein sequence ID" value="CUO82700.1"/>
    <property type="molecule type" value="Genomic_DNA"/>
</dbReference>
<dbReference type="FunFam" id="3.30.360.10:FF:000005">
    <property type="entry name" value="Homoserine dehydrogenase"/>
    <property type="match status" value="1"/>
</dbReference>
<evidence type="ECO:0000313" key="22">
    <source>
        <dbReference type="Proteomes" id="UP000095558"/>
    </source>
</evidence>
<dbReference type="InterPro" id="IPR005106">
    <property type="entry name" value="Asp/hSer_DH_NAD-bd"/>
</dbReference>
<evidence type="ECO:0000256" key="2">
    <source>
        <dbReference type="ARBA" id="ARBA00005056"/>
    </source>
</evidence>
<dbReference type="GO" id="GO:0009088">
    <property type="term" value="P:threonine biosynthetic process"/>
    <property type="evidence" value="ECO:0007669"/>
    <property type="project" value="UniProtKB-UniPathway"/>
</dbReference>
<keyword evidence="9" id="KW-0479">Metal-binding</keyword>
<dbReference type="InterPro" id="IPR002912">
    <property type="entry name" value="ACT_dom"/>
</dbReference>
<dbReference type="InterPro" id="IPR045865">
    <property type="entry name" value="ACT-like_dom_sf"/>
</dbReference>
<keyword evidence="11 18" id="KW-0560">Oxidoreductase</keyword>
<name>A0A174IC55_9CLOT</name>
<evidence type="ECO:0000313" key="21">
    <source>
        <dbReference type="EMBL" id="CUO82700.1"/>
    </source>
</evidence>
<comment type="cofactor">
    <cofactor evidence="1">
        <name>a metal cation</name>
        <dbReference type="ChEBI" id="CHEBI:25213"/>
    </cofactor>
</comment>
<dbReference type="SUPFAM" id="SSF51735">
    <property type="entry name" value="NAD(P)-binding Rossmann-fold domains"/>
    <property type="match status" value="1"/>
</dbReference>
<dbReference type="GeneID" id="83013216"/>
<dbReference type="OrthoDB" id="9808167at2"/>
<dbReference type="FunFam" id="3.40.50.720:FF:000062">
    <property type="entry name" value="Homoserine dehydrogenase"/>
    <property type="match status" value="1"/>
</dbReference>
<dbReference type="NCBIfam" id="NF004976">
    <property type="entry name" value="PRK06349.1"/>
    <property type="match status" value="1"/>
</dbReference>
<dbReference type="InterPro" id="IPR019811">
    <property type="entry name" value="HDH_CS"/>
</dbReference>
<feature type="binding site" evidence="17">
    <location>
        <position position="190"/>
    </location>
    <ligand>
        <name>L-homoserine</name>
        <dbReference type="ChEBI" id="CHEBI:57476"/>
    </ligand>
</feature>
<dbReference type="AlphaFoldDB" id="A0A174IC55"/>
<dbReference type="PANTHER" id="PTHR43331">
    <property type="entry name" value="HOMOSERINE DEHYDROGENASE"/>
    <property type="match status" value="1"/>
</dbReference>
<dbReference type="Pfam" id="PF03447">
    <property type="entry name" value="NAD_binding_3"/>
    <property type="match status" value="1"/>
</dbReference>
<keyword evidence="8 18" id="KW-0791">Threonine biosynthesis</keyword>
<evidence type="ECO:0000256" key="10">
    <source>
        <dbReference type="ARBA" id="ARBA00022857"/>
    </source>
</evidence>
<dbReference type="Proteomes" id="UP000095558">
    <property type="component" value="Unassembled WGS sequence"/>
</dbReference>
<evidence type="ECO:0000256" key="18">
    <source>
        <dbReference type="RuleBase" id="RU000579"/>
    </source>
</evidence>
<evidence type="ECO:0000256" key="13">
    <source>
        <dbReference type="ARBA" id="ARBA00023053"/>
    </source>
</evidence>
<evidence type="ECO:0000256" key="9">
    <source>
        <dbReference type="ARBA" id="ARBA00022723"/>
    </source>
</evidence>
<dbReference type="GO" id="GO:0046872">
    <property type="term" value="F:metal ion binding"/>
    <property type="evidence" value="ECO:0007669"/>
    <property type="project" value="UniProtKB-KW"/>
</dbReference>
<dbReference type="PROSITE" id="PS51671">
    <property type="entry name" value="ACT"/>
    <property type="match status" value="1"/>
</dbReference>
<proteinExistence type="inferred from homology"/>
<evidence type="ECO:0000256" key="14">
    <source>
        <dbReference type="ARBA" id="ARBA00023167"/>
    </source>
</evidence>